<dbReference type="SMART" id="SM00320">
    <property type="entry name" value="WD40"/>
    <property type="match status" value="9"/>
</dbReference>
<comment type="pathway">
    <text evidence="3">tRNA modification; 5-methoxycarbonylmethyl-2-thiouridine-tRNA biosynthesis.</text>
</comment>
<dbReference type="GO" id="GO:0002098">
    <property type="term" value="P:tRNA wobble uridine modification"/>
    <property type="evidence" value="ECO:0007669"/>
    <property type="project" value="InterPro"/>
</dbReference>
<dbReference type="SUPFAM" id="SSF50978">
    <property type="entry name" value="WD40 repeat-like"/>
    <property type="match status" value="3"/>
</dbReference>
<keyword evidence="10" id="KW-0539">Nucleus</keyword>
<feature type="repeat" description="WD" evidence="11">
    <location>
        <begin position="418"/>
        <end position="450"/>
    </location>
</feature>
<evidence type="ECO:0000256" key="5">
    <source>
        <dbReference type="ARBA" id="ARBA00020267"/>
    </source>
</evidence>
<dbReference type="EMBL" id="BRXY01000422">
    <property type="protein sequence ID" value="GMH93885.1"/>
    <property type="molecule type" value="Genomic_DNA"/>
</dbReference>
<proteinExistence type="inferred from homology"/>
<dbReference type="PANTHER" id="PTHR44111:SF1">
    <property type="entry name" value="ELONGATOR COMPLEX PROTEIN 2"/>
    <property type="match status" value="1"/>
</dbReference>
<dbReference type="GO" id="GO:0005634">
    <property type="term" value="C:nucleus"/>
    <property type="evidence" value="ECO:0007669"/>
    <property type="project" value="UniProtKB-SubCell"/>
</dbReference>
<dbReference type="PROSITE" id="PS00678">
    <property type="entry name" value="WD_REPEATS_1"/>
    <property type="match status" value="1"/>
</dbReference>
<feature type="repeat" description="WD" evidence="11">
    <location>
        <begin position="643"/>
        <end position="684"/>
    </location>
</feature>
<evidence type="ECO:0000256" key="12">
    <source>
        <dbReference type="SAM" id="MobiDB-lite"/>
    </source>
</evidence>
<dbReference type="InterPro" id="IPR001680">
    <property type="entry name" value="WD40_rpt"/>
</dbReference>
<reference evidence="14" key="1">
    <citation type="journal article" date="2023" name="Commun. Biol.">
        <title>Genome analysis of Parmales, the sister group of diatoms, reveals the evolutionary specialization of diatoms from phago-mixotrophs to photoautotrophs.</title>
        <authorList>
            <person name="Ban H."/>
            <person name="Sato S."/>
            <person name="Yoshikawa S."/>
            <person name="Yamada K."/>
            <person name="Nakamura Y."/>
            <person name="Ichinomiya M."/>
            <person name="Sato N."/>
            <person name="Blanc-Mathieu R."/>
            <person name="Endo H."/>
            <person name="Kuwata A."/>
            <person name="Ogata H."/>
        </authorList>
    </citation>
    <scope>NUCLEOTIDE SEQUENCE [LARGE SCALE GENOMIC DNA]</scope>
    <source>
        <strain evidence="14">NIES 3701</strain>
    </source>
</reference>
<dbReference type="GO" id="GO:0033588">
    <property type="term" value="C:elongator holoenzyme complex"/>
    <property type="evidence" value="ECO:0007669"/>
    <property type="project" value="InterPro"/>
</dbReference>
<dbReference type="PRINTS" id="PR00320">
    <property type="entry name" value="GPROTEINBRPT"/>
</dbReference>
<evidence type="ECO:0000256" key="9">
    <source>
        <dbReference type="ARBA" id="ARBA00022737"/>
    </source>
</evidence>
<dbReference type="OrthoDB" id="27911at2759"/>
<evidence type="ECO:0000313" key="13">
    <source>
        <dbReference type="EMBL" id="GMH93885.1"/>
    </source>
</evidence>
<dbReference type="InterPro" id="IPR037289">
    <property type="entry name" value="Elp2"/>
</dbReference>
<evidence type="ECO:0000256" key="7">
    <source>
        <dbReference type="ARBA" id="ARBA00022574"/>
    </source>
</evidence>
<feature type="repeat" description="WD" evidence="11">
    <location>
        <begin position="223"/>
        <end position="270"/>
    </location>
</feature>
<dbReference type="AlphaFoldDB" id="A0A9W7BTM4"/>
<feature type="region of interest" description="Disordered" evidence="12">
    <location>
        <begin position="520"/>
        <end position="569"/>
    </location>
</feature>
<sequence length="830" mass="87961">MPSSCSTLLSIAACNSQPQSFVTLPSSSSSSSSSSASSSSTTSCSTLVYAGHGNVFHLPLNGSNPSPQSLSQPENASKISCLCSVKLASSLSSAADSFVAASADGSIKLYSSLSESPTAQSYPAAAATVTCVAALRTKSSTIIACGTTQPDGNGVTIYTNPTDAPTNVGQDKNLMVEALDVFTIKDTIVLVAGCALARSNQIYVFSAPLTTDSTPVFTLAGSLSGHQDWVRCFSSTASFNSNSTSLLLASGSHDHKIRLWNFQTSKDKVDSHIEVYEDVDVDALLEDQARLCFTVNEDNIKVTLEALLIGHEESVTSLSFSPKSAVEEPITLLSSSMDRTLLVWQVTESSGVWMPVARVGSAGGIVGGSVGNSLLGFCCAKWGQGGEQIVAQGYGGSVHIWSADMSVQPPLFTPLPCITGHFAPTTDLSWEPTRGTYLLSASKDQTARLWANTDEGWRELGRPQVHGYDMTSLVCVGGGRARGGEVLHRFVSGADEKILRVFDAPGATIKLLSQLTSYQSVDEDDKERPAERAFLPSLGLSNKGGDGTGEEKGNEEMDDGGTDGNSFGLPSERDLGVETLWPEVRKLYGHDTEVIALASTAQSLRRDPMKKIVVASSCKSRDAKNAGIKLWNVEGNSCIKTLEDGHKSSVACLAFSSDGSILASSGKDRRLCLWSIDPSTESNSSKLQLALDGAHKRIVWSLSFCQDTDEGNSVLISGSRDMTVKVWRFDPSAKSISNLQTIKFGESVTSLSFAYPSDFGSGVCGVGFESGKLKIIKLSEDYSSHDVALEIENGHVATVKKLAWRPMDGGELTLASAGLDHAVKIFSVKL</sequence>
<dbReference type="Proteomes" id="UP001165085">
    <property type="component" value="Unassembled WGS sequence"/>
</dbReference>
<dbReference type="Gene3D" id="2.130.10.10">
    <property type="entry name" value="YVTN repeat-like/Quinoprotein amine dehydrogenase"/>
    <property type="match status" value="4"/>
</dbReference>
<dbReference type="InterPro" id="IPR015943">
    <property type="entry name" value="WD40/YVTN_repeat-like_dom_sf"/>
</dbReference>
<evidence type="ECO:0000256" key="1">
    <source>
        <dbReference type="ARBA" id="ARBA00004123"/>
    </source>
</evidence>
<dbReference type="Pfam" id="PF00400">
    <property type="entry name" value="WD40"/>
    <property type="match status" value="5"/>
</dbReference>
<feature type="repeat" description="WD" evidence="11">
    <location>
        <begin position="308"/>
        <end position="354"/>
    </location>
</feature>
<gene>
    <name evidence="13" type="ORF">TrST_g7934</name>
</gene>
<evidence type="ECO:0000313" key="14">
    <source>
        <dbReference type="Proteomes" id="UP001165085"/>
    </source>
</evidence>
<evidence type="ECO:0000256" key="3">
    <source>
        <dbReference type="ARBA" id="ARBA00005043"/>
    </source>
</evidence>
<dbReference type="InterPro" id="IPR020472">
    <property type="entry name" value="WD40_PAC1"/>
</dbReference>
<evidence type="ECO:0000256" key="6">
    <source>
        <dbReference type="ARBA" id="ARBA00022490"/>
    </source>
</evidence>
<keyword evidence="14" id="KW-1185">Reference proteome</keyword>
<comment type="caution">
    <text evidence="13">The sequence shown here is derived from an EMBL/GenBank/DDBJ whole genome shotgun (WGS) entry which is preliminary data.</text>
</comment>
<feature type="repeat" description="WD" evidence="11">
    <location>
        <begin position="692"/>
        <end position="737"/>
    </location>
</feature>
<keyword evidence="6" id="KW-0963">Cytoplasm</keyword>
<keyword evidence="8" id="KW-0819">tRNA processing</keyword>
<dbReference type="InterPro" id="IPR036322">
    <property type="entry name" value="WD40_repeat_dom_sf"/>
</dbReference>
<protein>
    <recommendedName>
        <fullName evidence="5">Elongator complex protein 2</fullName>
    </recommendedName>
</protein>
<comment type="similarity">
    <text evidence="4">Belongs to the WD repeat ELP2 family.</text>
</comment>
<dbReference type="PROSITE" id="PS50294">
    <property type="entry name" value="WD_REPEATS_REGION"/>
    <property type="match status" value="3"/>
</dbReference>
<comment type="subcellular location">
    <subcellularLocation>
        <location evidence="2">Cytoplasm</location>
    </subcellularLocation>
    <subcellularLocation>
        <location evidence="1">Nucleus</location>
    </subcellularLocation>
</comment>
<evidence type="ECO:0000256" key="2">
    <source>
        <dbReference type="ARBA" id="ARBA00004496"/>
    </source>
</evidence>
<dbReference type="GO" id="GO:0005737">
    <property type="term" value="C:cytoplasm"/>
    <property type="evidence" value="ECO:0007669"/>
    <property type="project" value="UniProtKB-SubCell"/>
</dbReference>
<name>A0A9W7BTM4_9STRA</name>
<dbReference type="PANTHER" id="PTHR44111">
    <property type="entry name" value="ELONGATOR COMPLEX PROTEIN 2"/>
    <property type="match status" value="1"/>
</dbReference>
<organism evidence="13 14">
    <name type="scientific">Triparma strigata</name>
    <dbReference type="NCBI Taxonomy" id="1606541"/>
    <lineage>
        <taxon>Eukaryota</taxon>
        <taxon>Sar</taxon>
        <taxon>Stramenopiles</taxon>
        <taxon>Ochrophyta</taxon>
        <taxon>Bolidophyceae</taxon>
        <taxon>Parmales</taxon>
        <taxon>Triparmaceae</taxon>
        <taxon>Triparma</taxon>
    </lineage>
</organism>
<evidence type="ECO:0000256" key="11">
    <source>
        <dbReference type="PROSITE-ProRule" id="PRU00221"/>
    </source>
</evidence>
<keyword evidence="7 11" id="KW-0853">WD repeat</keyword>
<accession>A0A9W7BTM4</accession>
<keyword evidence="9" id="KW-0677">Repeat</keyword>
<evidence type="ECO:0000256" key="10">
    <source>
        <dbReference type="ARBA" id="ARBA00023242"/>
    </source>
</evidence>
<dbReference type="PROSITE" id="PS50082">
    <property type="entry name" value="WD_REPEATS_2"/>
    <property type="match status" value="5"/>
</dbReference>
<evidence type="ECO:0000256" key="4">
    <source>
        <dbReference type="ARBA" id="ARBA00005881"/>
    </source>
</evidence>
<dbReference type="InterPro" id="IPR019775">
    <property type="entry name" value="WD40_repeat_CS"/>
</dbReference>
<evidence type="ECO:0000256" key="8">
    <source>
        <dbReference type="ARBA" id="ARBA00022694"/>
    </source>
</evidence>